<organism evidence="2">
    <name type="scientific">uncultured Sphingomonas sp</name>
    <dbReference type="NCBI Taxonomy" id="158754"/>
    <lineage>
        <taxon>Bacteria</taxon>
        <taxon>Pseudomonadati</taxon>
        <taxon>Pseudomonadota</taxon>
        <taxon>Alphaproteobacteria</taxon>
        <taxon>Sphingomonadales</taxon>
        <taxon>Sphingomonadaceae</taxon>
        <taxon>Sphingomonas</taxon>
        <taxon>environmental samples</taxon>
    </lineage>
</organism>
<dbReference type="RefSeq" id="WP_294172898.1">
    <property type="nucleotide sequence ID" value="NZ_CADCVZ010000024.1"/>
</dbReference>
<sequence>MLSGDLNGSKTALDTRNGKQLWKQNAGAPIGGGVITYLAGGKQYIAGAVGHTSGKWKTKGGNAKVAVYAMP</sequence>
<name>A0A6J4SV76_9SPHN</name>
<dbReference type="AlphaFoldDB" id="A0A6J4SV76"/>
<feature type="region of interest" description="Disordered" evidence="1">
    <location>
        <begin position="1"/>
        <end position="24"/>
    </location>
</feature>
<evidence type="ECO:0000313" key="2">
    <source>
        <dbReference type="EMBL" id="CAA9506055.1"/>
    </source>
</evidence>
<accession>A0A6J4SV76</accession>
<reference evidence="2" key="1">
    <citation type="submission" date="2020-02" db="EMBL/GenBank/DDBJ databases">
        <authorList>
            <person name="Meier V. D."/>
        </authorList>
    </citation>
    <scope>NUCLEOTIDE SEQUENCE</scope>
    <source>
        <strain evidence="2">AVDCRST_MAG09</strain>
    </source>
</reference>
<protein>
    <submittedName>
        <fullName evidence="2">Uncharacterized protein</fullName>
    </submittedName>
</protein>
<dbReference type="SUPFAM" id="SSF50998">
    <property type="entry name" value="Quinoprotein alcohol dehydrogenase-like"/>
    <property type="match status" value="1"/>
</dbReference>
<dbReference type="InterPro" id="IPR011047">
    <property type="entry name" value="Quinoprotein_ADH-like_sf"/>
</dbReference>
<feature type="compositionally biased region" description="Polar residues" evidence="1">
    <location>
        <begin position="1"/>
        <end position="14"/>
    </location>
</feature>
<evidence type="ECO:0000256" key="1">
    <source>
        <dbReference type="SAM" id="MobiDB-lite"/>
    </source>
</evidence>
<dbReference type="EMBL" id="CADCVZ010000024">
    <property type="protein sequence ID" value="CAA9506055.1"/>
    <property type="molecule type" value="Genomic_DNA"/>
</dbReference>
<gene>
    <name evidence="2" type="ORF">AVDCRST_MAG09-1014</name>
</gene>
<dbReference type="Gene3D" id="2.140.10.10">
    <property type="entry name" value="Quinoprotein alcohol dehydrogenase-like superfamily"/>
    <property type="match status" value="1"/>
</dbReference>
<proteinExistence type="predicted"/>